<gene>
    <name evidence="2" type="ORF">E2C01_055101</name>
</gene>
<comment type="caution">
    <text evidence="2">The sequence shown here is derived from an EMBL/GenBank/DDBJ whole genome shotgun (WGS) entry which is preliminary data.</text>
</comment>
<evidence type="ECO:0000313" key="3">
    <source>
        <dbReference type="Proteomes" id="UP000324222"/>
    </source>
</evidence>
<reference evidence="2 3" key="1">
    <citation type="submission" date="2019-05" db="EMBL/GenBank/DDBJ databases">
        <title>Another draft genome of Portunus trituberculatus and its Hox gene families provides insights of decapod evolution.</title>
        <authorList>
            <person name="Jeong J.-H."/>
            <person name="Song I."/>
            <person name="Kim S."/>
            <person name="Choi T."/>
            <person name="Kim D."/>
            <person name="Ryu S."/>
            <person name="Kim W."/>
        </authorList>
    </citation>
    <scope>NUCLEOTIDE SEQUENCE [LARGE SCALE GENOMIC DNA]</scope>
    <source>
        <tissue evidence="2">Muscle</tissue>
    </source>
</reference>
<organism evidence="2 3">
    <name type="scientific">Portunus trituberculatus</name>
    <name type="common">Swimming crab</name>
    <name type="synonym">Neptunus trituberculatus</name>
    <dbReference type="NCBI Taxonomy" id="210409"/>
    <lineage>
        <taxon>Eukaryota</taxon>
        <taxon>Metazoa</taxon>
        <taxon>Ecdysozoa</taxon>
        <taxon>Arthropoda</taxon>
        <taxon>Crustacea</taxon>
        <taxon>Multicrustacea</taxon>
        <taxon>Malacostraca</taxon>
        <taxon>Eumalacostraca</taxon>
        <taxon>Eucarida</taxon>
        <taxon>Decapoda</taxon>
        <taxon>Pleocyemata</taxon>
        <taxon>Brachyura</taxon>
        <taxon>Eubrachyura</taxon>
        <taxon>Portunoidea</taxon>
        <taxon>Portunidae</taxon>
        <taxon>Portuninae</taxon>
        <taxon>Portunus</taxon>
    </lineage>
</organism>
<accession>A0A5B7GVP5</accession>
<evidence type="ECO:0000256" key="1">
    <source>
        <dbReference type="SAM" id="MobiDB-lite"/>
    </source>
</evidence>
<keyword evidence="3" id="KW-1185">Reference proteome</keyword>
<sequence>MGEPLYFRLRPKEGARVPRRCSAAGHDPLAVACRQQPAAPCFLLATRLVIQLGRTANVTPGWEVTLHGSQDPCITLSQEGPVHPSLSGHVGGSSAASGSYR</sequence>
<name>A0A5B7GVP5_PORTR</name>
<feature type="region of interest" description="Disordered" evidence="1">
    <location>
        <begin position="77"/>
        <end position="101"/>
    </location>
</feature>
<protein>
    <submittedName>
        <fullName evidence="2">Uncharacterized protein</fullName>
    </submittedName>
</protein>
<dbReference type="AlphaFoldDB" id="A0A5B7GVP5"/>
<evidence type="ECO:0000313" key="2">
    <source>
        <dbReference type="EMBL" id="MPC61038.1"/>
    </source>
</evidence>
<proteinExistence type="predicted"/>
<dbReference type="EMBL" id="VSRR010018161">
    <property type="protein sequence ID" value="MPC61038.1"/>
    <property type="molecule type" value="Genomic_DNA"/>
</dbReference>
<dbReference type="Proteomes" id="UP000324222">
    <property type="component" value="Unassembled WGS sequence"/>
</dbReference>
<feature type="compositionally biased region" description="Low complexity" evidence="1">
    <location>
        <begin position="85"/>
        <end position="101"/>
    </location>
</feature>